<evidence type="ECO:0000313" key="2">
    <source>
        <dbReference type="Proteomes" id="UP000076154"/>
    </source>
</evidence>
<evidence type="ECO:0000313" key="1">
    <source>
        <dbReference type="EMBL" id="RDB28287.1"/>
    </source>
</evidence>
<comment type="caution">
    <text evidence="1">The sequence shown here is derived from an EMBL/GenBank/DDBJ whole genome shotgun (WGS) entry which is preliminary data.</text>
</comment>
<accession>A0A369K663</accession>
<organism evidence="1 2">
    <name type="scientific">Hypsizygus marmoreus</name>
    <name type="common">White beech mushroom</name>
    <name type="synonym">Agaricus marmoreus</name>
    <dbReference type="NCBI Taxonomy" id="39966"/>
    <lineage>
        <taxon>Eukaryota</taxon>
        <taxon>Fungi</taxon>
        <taxon>Dikarya</taxon>
        <taxon>Basidiomycota</taxon>
        <taxon>Agaricomycotina</taxon>
        <taxon>Agaricomycetes</taxon>
        <taxon>Agaricomycetidae</taxon>
        <taxon>Agaricales</taxon>
        <taxon>Tricholomatineae</taxon>
        <taxon>Lyophyllaceae</taxon>
        <taxon>Hypsizygus</taxon>
    </lineage>
</organism>
<gene>
    <name evidence="1" type="ORF">Hypma_001431</name>
</gene>
<keyword evidence="2" id="KW-1185">Reference proteome</keyword>
<dbReference type="Proteomes" id="UP000076154">
    <property type="component" value="Unassembled WGS sequence"/>
</dbReference>
<reference evidence="1" key="1">
    <citation type="submission" date="2018-04" db="EMBL/GenBank/DDBJ databases">
        <title>Whole genome sequencing of Hypsizygus marmoreus.</title>
        <authorList>
            <person name="Choi I.-G."/>
            <person name="Min B."/>
            <person name="Kim J.-G."/>
            <person name="Kim S."/>
            <person name="Oh Y.-L."/>
            <person name="Kong W.-S."/>
            <person name="Park H."/>
            <person name="Jeong J."/>
            <person name="Song E.-S."/>
        </authorList>
    </citation>
    <scope>NUCLEOTIDE SEQUENCE [LARGE SCALE GENOMIC DNA]</scope>
    <source>
        <strain evidence="1">51987-8</strain>
    </source>
</reference>
<protein>
    <submittedName>
        <fullName evidence="1">Uncharacterized protein</fullName>
    </submittedName>
</protein>
<dbReference type="EMBL" id="LUEZ02000012">
    <property type="protein sequence ID" value="RDB28287.1"/>
    <property type="molecule type" value="Genomic_DNA"/>
</dbReference>
<name>A0A369K663_HYPMA</name>
<dbReference type="AlphaFoldDB" id="A0A369K663"/>
<sequence>MRPPMFIKEGLTSPHSSHQQNISCAYLPRHQQATINHDFRHKSALPLHPQDTFLEKVHYATFIKLYTSLLFLFGIMPREFNDSATCVITISHTSGH</sequence>
<proteinExistence type="predicted"/>
<dbReference type="InParanoid" id="A0A369K663"/>